<dbReference type="GO" id="GO:0016779">
    <property type="term" value="F:nucleotidyltransferase activity"/>
    <property type="evidence" value="ECO:0007669"/>
    <property type="project" value="InterPro"/>
</dbReference>
<dbReference type="InterPro" id="IPR043519">
    <property type="entry name" value="NT_sf"/>
</dbReference>
<evidence type="ECO:0000313" key="3">
    <source>
        <dbReference type="Proteomes" id="UP000034696"/>
    </source>
</evidence>
<dbReference type="CDD" id="cd05403">
    <property type="entry name" value="NT_KNTase_like"/>
    <property type="match status" value="1"/>
</dbReference>
<dbReference type="EMBL" id="LCKT01000042">
    <property type="protein sequence ID" value="KKU03362.1"/>
    <property type="molecule type" value="Genomic_DNA"/>
</dbReference>
<proteinExistence type="predicted"/>
<dbReference type="Pfam" id="PF01909">
    <property type="entry name" value="NTP_transf_2"/>
    <property type="match status" value="1"/>
</dbReference>
<dbReference type="SUPFAM" id="SSF81301">
    <property type="entry name" value="Nucleotidyltransferase"/>
    <property type="match status" value="1"/>
</dbReference>
<evidence type="ECO:0000313" key="2">
    <source>
        <dbReference type="EMBL" id="KKU03362.1"/>
    </source>
</evidence>
<dbReference type="Proteomes" id="UP000034696">
    <property type="component" value="Unassembled WGS sequence"/>
</dbReference>
<gene>
    <name evidence="2" type="ORF">UX06_C0042G0003</name>
</gene>
<dbReference type="InterPro" id="IPR002934">
    <property type="entry name" value="Polymerase_NTP_transf_dom"/>
</dbReference>
<accession>A0A0G1M5H5</accession>
<dbReference type="AlphaFoldDB" id="A0A0G1M5H5"/>
<evidence type="ECO:0000259" key="1">
    <source>
        <dbReference type="Pfam" id="PF01909"/>
    </source>
</evidence>
<organism evidence="2 3">
    <name type="scientific">Candidatus Giovannonibacteria bacterium GW2011_GWA2_45_21</name>
    <dbReference type="NCBI Taxonomy" id="1618649"/>
    <lineage>
        <taxon>Bacteria</taxon>
        <taxon>Candidatus Giovannoniibacteriota</taxon>
    </lineage>
</organism>
<sequence length="103" mass="11578">MINPQKIEIVRKYKDQLTDLGIPVTKIIIFGSQVKGTPNKWSDLDVCVISPVFGVNRLSERVLLTKISRDISDEIEPHPMSPADLNDKFSPLSNEIRAYGVEV</sequence>
<protein>
    <recommendedName>
        <fullName evidence="1">Polymerase nucleotidyl transferase domain-containing protein</fullName>
    </recommendedName>
</protein>
<dbReference type="Gene3D" id="3.30.460.10">
    <property type="entry name" value="Beta Polymerase, domain 2"/>
    <property type="match status" value="1"/>
</dbReference>
<feature type="domain" description="Polymerase nucleotidyl transferase" evidence="1">
    <location>
        <begin position="11"/>
        <end position="56"/>
    </location>
</feature>
<name>A0A0G1M5H5_9BACT</name>
<comment type="caution">
    <text evidence="2">The sequence shown here is derived from an EMBL/GenBank/DDBJ whole genome shotgun (WGS) entry which is preliminary data.</text>
</comment>
<dbReference type="PANTHER" id="PTHR43449:SF1">
    <property type="entry name" value="POLYMERASE BETA NUCLEOTIDYLTRANSFERASE DOMAIN-CONTAINING PROTEIN"/>
    <property type="match status" value="1"/>
</dbReference>
<dbReference type="PANTHER" id="PTHR43449">
    <property type="entry name" value="NUCLEOTIDYLTRANSFERASE"/>
    <property type="match status" value="1"/>
</dbReference>
<reference evidence="2 3" key="1">
    <citation type="journal article" date="2015" name="Nature">
        <title>rRNA introns, odd ribosomes, and small enigmatic genomes across a large radiation of phyla.</title>
        <authorList>
            <person name="Brown C.T."/>
            <person name="Hug L.A."/>
            <person name="Thomas B.C."/>
            <person name="Sharon I."/>
            <person name="Castelle C.J."/>
            <person name="Singh A."/>
            <person name="Wilkins M.J."/>
            <person name="Williams K.H."/>
            <person name="Banfield J.F."/>
        </authorList>
    </citation>
    <scope>NUCLEOTIDE SEQUENCE [LARGE SCALE GENOMIC DNA]</scope>
</reference>